<evidence type="ECO:0000256" key="2">
    <source>
        <dbReference type="ARBA" id="ARBA00022676"/>
    </source>
</evidence>
<evidence type="ECO:0000256" key="6">
    <source>
        <dbReference type="ARBA" id="ARBA00023180"/>
    </source>
</evidence>
<evidence type="ECO:0000256" key="8">
    <source>
        <dbReference type="ARBA" id="ARBA00042574"/>
    </source>
</evidence>
<keyword evidence="3" id="KW-0808">Transferase</keyword>
<evidence type="ECO:0000256" key="3">
    <source>
        <dbReference type="ARBA" id="ARBA00022679"/>
    </source>
</evidence>
<keyword evidence="6" id="KW-0325">Glycoprotein</keyword>
<dbReference type="Pfam" id="PF04577">
    <property type="entry name" value="Glyco_transf_61"/>
    <property type="match status" value="1"/>
</dbReference>
<dbReference type="InterPro" id="IPR049625">
    <property type="entry name" value="Glyco_transf_61_cat"/>
</dbReference>
<dbReference type="AlphaFoldDB" id="A0A7M5XM09"/>
<comment type="catalytic activity">
    <reaction evidence="10">
        <text>L-threonyl-[protein] + UDP-N-acetyl-alpha-D-glucosamine = 3-O-(N-acetyl-beta-D-glucosaminyl)-L-threonyl-[protein] + UDP + H(+)</text>
        <dbReference type="Rhea" id="RHEA:48908"/>
        <dbReference type="Rhea" id="RHEA-COMP:11060"/>
        <dbReference type="Rhea" id="RHEA-COMP:12252"/>
        <dbReference type="ChEBI" id="CHEBI:15378"/>
        <dbReference type="ChEBI" id="CHEBI:30013"/>
        <dbReference type="ChEBI" id="CHEBI:57705"/>
        <dbReference type="ChEBI" id="CHEBI:58223"/>
        <dbReference type="ChEBI" id="CHEBI:90840"/>
        <dbReference type="EC" id="2.4.1.255"/>
    </reaction>
</comment>
<comment type="catalytic activity">
    <reaction evidence="9">
        <text>L-seryl-[protein] + UDP-N-acetyl-alpha-D-glucosamine = 3-O-(N-acetyl-beta-D-glucosaminyl)-L-seryl-[protein] + UDP + H(+)</text>
        <dbReference type="Rhea" id="RHEA:48904"/>
        <dbReference type="Rhea" id="RHEA-COMP:9863"/>
        <dbReference type="Rhea" id="RHEA-COMP:12251"/>
        <dbReference type="ChEBI" id="CHEBI:15378"/>
        <dbReference type="ChEBI" id="CHEBI:29999"/>
        <dbReference type="ChEBI" id="CHEBI:57705"/>
        <dbReference type="ChEBI" id="CHEBI:58223"/>
        <dbReference type="ChEBI" id="CHEBI:90838"/>
        <dbReference type="EC" id="2.4.1.255"/>
    </reaction>
</comment>
<reference evidence="12" key="1">
    <citation type="submission" date="2021-01" db="UniProtKB">
        <authorList>
            <consortium name="EnsemblMetazoa"/>
        </authorList>
    </citation>
    <scope>IDENTIFICATION</scope>
</reference>
<keyword evidence="2" id="KW-0328">Glycosyltransferase</keyword>
<evidence type="ECO:0000256" key="9">
    <source>
        <dbReference type="ARBA" id="ARBA00048317"/>
    </source>
</evidence>
<dbReference type="InterPro" id="IPR007657">
    <property type="entry name" value="Glycosyltransferase_61"/>
</dbReference>
<accession>A0A7M5XM09</accession>
<keyword evidence="13" id="KW-1185">Reference proteome</keyword>
<proteinExistence type="predicted"/>
<dbReference type="EC" id="2.4.1.255" evidence="1"/>
<keyword evidence="5" id="KW-0256">Endoplasmic reticulum</keyword>
<protein>
    <recommendedName>
        <fullName evidence="7">EGF domain-specific O-linked N-acetylglucosamine transferase</fullName>
        <ecNumber evidence="1">2.4.1.255</ecNumber>
    </recommendedName>
    <alternativeName>
        <fullName evidence="8">Extracellular O-linked N-acetylglucosamine transferase</fullName>
    </alternativeName>
</protein>
<dbReference type="GO" id="GO:0097363">
    <property type="term" value="F:protein O-acetylglucosaminyltransferase activity"/>
    <property type="evidence" value="ECO:0007669"/>
    <property type="project" value="UniProtKB-EC"/>
</dbReference>
<dbReference type="Proteomes" id="UP000594262">
    <property type="component" value="Unplaced"/>
</dbReference>
<dbReference type="OrthoDB" id="529273at2759"/>
<name>A0A7M5XM09_9CNID</name>
<feature type="domain" description="Glycosyltransferase 61 catalytic" evidence="11">
    <location>
        <begin position="265"/>
        <end position="366"/>
    </location>
</feature>
<organism evidence="12 13">
    <name type="scientific">Clytia hemisphaerica</name>
    <dbReference type="NCBI Taxonomy" id="252671"/>
    <lineage>
        <taxon>Eukaryota</taxon>
        <taxon>Metazoa</taxon>
        <taxon>Cnidaria</taxon>
        <taxon>Hydrozoa</taxon>
        <taxon>Hydroidolina</taxon>
        <taxon>Leptothecata</taxon>
        <taxon>Obeliida</taxon>
        <taxon>Clytiidae</taxon>
        <taxon>Clytia</taxon>
    </lineage>
</organism>
<dbReference type="PANTHER" id="PTHR20961">
    <property type="entry name" value="GLYCOSYLTRANSFERASE"/>
    <property type="match status" value="1"/>
</dbReference>
<evidence type="ECO:0000259" key="11">
    <source>
        <dbReference type="Pfam" id="PF04577"/>
    </source>
</evidence>
<evidence type="ECO:0000256" key="5">
    <source>
        <dbReference type="ARBA" id="ARBA00022824"/>
    </source>
</evidence>
<evidence type="ECO:0000256" key="7">
    <source>
        <dbReference type="ARBA" id="ARBA00040944"/>
    </source>
</evidence>
<dbReference type="EnsemblMetazoa" id="CLYHEMT025308.1">
    <property type="protein sequence ID" value="CLYHEMP025308.1"/>
    <property type="gene ID" value="CLYHEMG025308"/>
</dbReference>
<evidence type="ECO:0000256" key="4">
    <source>
        <dbReference type="ARBA" id="ARBA00022729"/>
    </source>
</evidence>
<evidence type="ECO:0000256" key="1">
    <source>
        <dbReference type="ARBA" id="ARBA00011970"/>
    </source>
</evidence>
<keyword evidence="4" id="KW-0732">Signal</keyword>
<evidence type="ECO:0000313" key="12">
    <source>
        <dbReference type="EnsemblMetazoa" id="CLYHEMP025308.1"/>
    </source>
</evidence>
<evidence type="ECO:0000256" key="10">
    <source>
        <dbReference type="ARBA" id="ARBA00049432"/>
    </source>
</evidence>
<dbReference type="GO" id="GO:0005788">
    <property type="term" value="C:endoplasmic reticulum lumen"/>
    <property type="evidence" value="ECO:0007669"/>
    <property type="project" value="TreeGrafter"/>
</dbReference>
<evidence type="ECO:0000313" key="13">
    <source>
        <dbReference type="Proteomes" id="UP000594262"/>
    </source>
</evidence>
<dbReference type="PANTHER" id="PTHR20961:SF148">
    <property type="entry name" value="EGF DOMAIN-SPECIFIC O-LINKED N-ACETYLGLUCOSAMINE TRANSFERASE"/>
    <property type="match status" value="1"/>
</dbReference>
<sequence length="451" mass="52795">KDNKHCTTPKCWGYEKNCVEGKDFHLPSCTDKGYSRNLDDQRRLFWQQAGFGYVKKFIESLHTVCASETNSGTSLKCTEGWEYCRAKNLYIDLRNQKFDDTSNKYAKGFLKHSEIGGKCIIDNDFMLKEVRFDGELNAWKADFLNFGEMTASMNCDVTITQPTIFMKLDSGFNLYHHFCDFVNLYASQHINGSFNEDINIVHWDPTNSNYFDLFEDVWPAFSKHPLSYLSKYKGKRVCFQDAIFSLPPRMPYGLFYNMPVALHCHGSTFFEAFNEHLMDRLGISQDQFDEDIVRVTLLTRSTQYRRILNRDELVGAMKRVKILNVTVVDYKYREMPFLEQLKRSHNSDILIGMHGAGLTHSLFQPHWGALFELYNTEDPDCYRDLANIRGVEYFTWENKELLFQQDKGHHPTLGEHPKFTNYAFNVDEFMRILGKAVKGVLKRRQERTEIY</sequence>